<keyword evidence="6" id="KW-1278">Translocase</keyword>
<evidence type="ECO:0000256" key="7">
    <source>
        <dbReference type="ARBA" id="ARBA00022989"/>
    </source>
</evidence>
<reference evidence="10 11" key="1">
    <citation type="submission" date="2019-10" db="EMBL/GenBank/DDBJ databases">
        <title>Alkalibaculum tamaniensis sp.nov., a new alkaliphilic acetogen, isolated on methoxylated aromatics from a mud volcano.</title>
        <authorList>
            <person name="Khomyakova M.A."/>
            <person name="Merkel A.Y."/>
            <person name="Bonch-Osmolovskaya E.A."/>
            <person name="Slobodkin A.I."/>
        </authorList>
    </citation>
    <scope>NUCLEOTIDE SEQUENCE [LARGE SCALE GENOMIC DNA]</scope>
    <source>
        <strain evidence="10 11">M08DMB</strain>
    </source>
</reference>
<keyword evidence="7 9" id="KW-1133">Transmembrane helix</keyword>
<feature type="transmembrane region" description="Helical" evidence="9">
    <location>
        <begin position="159"/>
        <end position="187"/>
    </location>
</feature>
<dbReference type="PANTHER" id="PTHR30578:SF1">
    <property type="entry name" value="NA(+)-TRANSLOCATING NADH-QUINONE REDUCTASE SUBUNIT B"/>
    <property type="match status" value="1"/>
</dbReference>
<dbReference type="Pfam" id="PF03116">
    <property type="entry name" value="NQR2_RnfD_RnfE"/>
    <property type="match status" value="1"/>
</dbReference>
<evidence type="ECO:0000256" key="8">
    <source>
        <dbReference type="ARBA" id="ARBA00023136"/>
    </source>
</evidence>
<feature type="transmembrane region" description="Helical" evidence="9">
    <location>
        <begin position="26"/>
        <end position="42"/>
    </location>
</feature>
<evidence type="ECO:0000256" key="1">
    <source>
        <dbReference type="ARBA" id="ARBA00022448"/>
    </source>
</evidence>
<evidence type="ECO:0000256" key="4">
    <source>
        <dbReference type="ARBA" id="ARBA00022643"/>
    </source>
</evidence>
<dbReference type="NCBIfam" id="TIGR01946">
    <property type="entry name" value="rnfD"/>
    <property type="match status" value="1"/>
</dbReference>
<dbReference type="GO" id="GO:0022900">
    <property type="term" value="P:electron transport chain"/>
    <property type="evidence" value="ECO:0007669"/>
    <property type="project" value="InterPro"/>
</dbReference>
<dbReference type="InterPro" id="IPR004338">
    <property type="entry name" value="NqrB/RnfD"/>
</dbReference>
<feature type="transmembrane region" description="Helical" evidence="9">
    <location>
        <begin position="252"/>
        <end position="270"/>
    </location>
</feature>
<evidence type="ECO:0000256" key="9">
    <source>
        <dbReference type="SAM" id="Phobius"/>
    </source>
</evidence>
<comment type="caution">
    <text evidence="10">The sequence shown here is derived from an EMBL/GenBank/DDBJ whole genome shotgun (WGS) entry which is preliminary data.</text>
</comment>
<evidence type="ECO:0000313" key="11">
    <source>
        <dbReference type="Proteomes" id="UP000440004"/>
    </source>
</evidence>
<sequence length="309" mass="33839">MMRTVLLSLLPIVVFSTYLYGLRVLLLLSIVIIMGTITEYLWEKRRSKKVSEAVLVTSILYTMTLPVSTPFWVASLGIIFGLFFGKLVFGGFGRNVFNVALVGRAFIYVNFPEPLTISWNKVASGIQGGFGTYITNGIDVVSEATPMILFNNTGELTDIYSLITGIVPGSIGETSMVLIVLGAIYLVYKKVASWQIMISSILGFLVTSTVLYYFTDVTIANPIYGMLLGGFLFGTVFMATDPISGARTKKGKWIYGSLIGIVTVLIRGLSLFHGGVMFAILIANIFVPIIDYFVNEASKAKKKNMEVTS</sequence>
<keyword evidence="2" id="KW-0597">Phosphoprotein</keyword>
<dbReference type="GO" id="GO:0055085">
    <property type="term" value="P:transmembrane transport"/>
    <property type="evidence" value="ECO:0007669"/>
    <property type="project" value="InterPro"/>
</dbReference>
<accession>A0A6A7K8W9</accession>
<dbReference type="PANTHER" id="PTHR30578">
    <property type="entry name" value="ELECTRON TRANSPORT COMPLEX PROTEIN RNFD"/>
    <property type="match status" value="1"/>
</dbReference>
<name>A0A6A7K8W9_9FIRM</name>
<keyword evidence="8 9" id="KW-0472">Membrane</keyword>
<evidence type="ECO:0000256" key="5">
    <source>
        <dbReference type="ARBA" id="ARBA00022692"/>
    </source>
</evidence>
<feature type="transmembrane region" description="Helical" evidence="9">
    <location>
        <begin position="276"/>
        <end position="294"/>
    </location>
</feature>
<dbReference type="Proteomes" id="UP000440004">
    <property type="component" value="Unassembled WGS sequence"/>
</dbReference>
<keyword evidence="11" id="KW-1185">Reference proteome</keyword>
<feature type="transmembrane region" description="Helical" evidence="9">
    <location>
        <begin position="221"/>
        <end position="240"/>
    </location>
</feature>
<dbReference type="GO" id="GO:0005886">
    <property type="term" value="C:plasma membrane"/>
    <property type="evidence" value="ECO:0007669"/>
    <property type="project" value="TreeGrafter"/>
</dbReference>
<dbReference type="AlphaFoldDB" id="A0A6A7K8W9"/>
<keyword evidence="1" id="KW-0813">Transport</keyword>
<keyword evidence="3" id="KW-0285">Flavoprotein</keyword>
<keyword evidence="5 9" id="KW-0812">Transmembrane</keyword>
<keyword evidence="4" id="KW-0288">FMN</keyword>
<evidence type="ECO:0000256" key="6">
    <source>
        <dbReference type="ARBA" id="ARBA00022967"/>
    </source>
</evidence>
<evidence type="ECO:0000313" key="10">
    <source>
        <dbReference type="EMBL" id="MPW25553.1"/>
    </source>
</evidence>
<dbReference type="InterPro" id="IPR011303">
    <property type="entry name" value="RnfD_bac"/>
</dbReference>
<evidence type="ECO:0000256" key="2">
    <source>
        <dbReference type="ARBA" id="ARBA00022553"/>
    </source>
</evidence>
<dbReference type="EMBL" id="WHNX01000008">
    <property type="protein sequence ID" value="MPW25553.1"/>
    <property type="molecule type" value="Genomic_DNA"/>
</dbReference>
<gene>
    <name evidence="10" type="ORF">GC105_07100</name>
</gene>
<feature type="transmembrane region" description="Helical" evidence="9">
    <location>
        <begin position="194"/>
        <end position="215"/>
    </location>
</feature>
<protein>
    <submittedName>
        <fullName evidence="10">RnfABCDGE type electron transport complex subunit D</fullName>
    </submittedName>
</protein>
<proteinExistence type="predicted"/>
<organism evidence="10 11">
    <name type="scientific">Alkalibaculum sporogenes</name>
    <dbReference type="NCBI Taxonomy" id="2655001"/>
    <lineage>
        <taxon>Bacteria</taxon>
        <taxon>Bacillati</taxon>
        <taxon>Bacillota</taxon>
        <taxon>Clostridia</taxon>
        <taxon>Eubacteriales</taxon>
        <taxon>Eubacteriaceae</taxon>
        <taxon>Alkalibaculum</taxon>
    </lineage>
</organism>
<evidence type="ECO:0000256" key="3">
    <source>
        <dbReference type="ARBA" id="ARBA00022630"/>
    </source>
</evidence>
<feature type="transmembrane region" description="Helical" evidence="9">
    <location>
        <begin position="54"/>
        <end position="84"/>
    </location>
</feature>